<dbReference type="GO" id="GO:0006412">
    <property type="term" value="P:translation"/>
    <property type="evidence" value="ECO:0007669"/>
    <property type="project" value="InterPro"/>
</dbReference>
<reference evidence="8" key="1">
    <citation type="journal article" date="2014" name="BMC Genomics">
        <title>The genome sequence of the biocontrol fungus Metarhizium anisopliae and comparative genomics of Metarhizium species.</title>
        <authorList>
            <person name="Pattemore J.A."/>
            <person name="Hane J.K."/>
            <person name="Williams A.H."/>
            <person name="Wilson B.A."/>
            <person name="Stodart B.J."/>
            <person name="Ash G.J."/>
        </authorList>
    </citation>
    <scope>NUCLEOTIDE SEQUENCE [LARGE SCALE GENOMIC DNA]</scope>
    <source>
        <strain evidence="8">BRIP 53293</strain>
    </source>
</reference>
<evidence type="ECO:0000256" key="5">
    <source>
        <dbReference type="SAM" id="MobiDB-lite"/>
    </source>
</evidence>
<dbReference type="STRING" id="1291518.A0A0D9P0A7"/>
<dbReference type="FunFam" id="2.40.50.1000:FF:000001">
    <property type="entry name" value="40S ribosomal protein S11"/>
    <property type="match status" value="1"/>
</dbReference>
<dbReference type="PANTHER" id="PTHR10744:SF9">
    <property type="entry name" value="40S RIBOSOMAL PROTEIN S11-RELATED"/>
    <property type="match status" value="1"/>
</dbReference>
<dbReference type="AlphaFoldDB" id="A0A0D9P0A7"/>
<evidence type="ECO:0000259" key="6">
    <source>
        <dbReference type="Pfam" id="PF16205"/>
    </source>
</evidence>
<dbReference type="PANTHER" id="PTHR10744">
    <property type="entry name" value="40S RIBOSOMAL PROTEIN S11 FAMILY MEMBER"/>
    <property type="match status" value="1"/>
</dbReference>
<evidence type="ECO:0000313" key="7">
    <source>
        <dbReference type="EMBL" id="KJK79722.1"/>
    </source>
</evidence>
<evidence type="ECO:0000256" key="1">
    <source>
        <dbReference type="ARBA" id="ARBA00010254"/>
    </source>
</evidence>
<organism evidence="7 8">
    <name type="scientific">Metarhizium anisopliae BRIP 53293</name>
    <dbReference type="NCBI Taxonomy" id="1291518"/>
    <lineage>
        <taxon>Eukaryota</taxon>
        <taxon>Fungi</taxon>
        <taxon>Dikarya</taxon>
        <taxon>Ascomycota</taxon>
        <taxon>Pezizomycotina</taxon>
        <taxon>Sordariomycetes</taxon>
        <taxon>Hypocreomycetidae</taxon>
        <taxon>Hypocreales</taxon>
        <taxon>Clavicipitaceae</taxon>
        <taxon>Metarhizium</taxon>
    </lineage>
</organism>
<dbReference type="InterPro" id="IPR000266">
    <property type="entry name" value="Ribosomal_uS17"/>
</dbReference>
<dbReference type="InterPro" id="IPR032440">
    <property type="entry name" value="Ribosomal_uS17_N"/>
</dbReference>
<dbReference type="GO" id="GO:0003735">
    <property type="term" value="F:structural constituent of ribosome"/>
    <property type="evidence" value="ECO:0007669"/>
    <property type="project" value="InterPro"/>
</dbReference>
<sequence length="459" mass="51963">MSSVTVEATELTVQSERAFQKQPHIFLNSKTKAKSSRPGKGGRRWYKDVGLGFRTPKTAIEGSYIDKKCPFTGLVSIRGRILTGTVVSTKMHRTLIIRREYLHFIPKYSRYEKRHKNLAAHVSPAFRVEEGDQVTVGQCRPLSKTVRFNVLRVLPRTGKAVKKFSNKLDPKLREFLEKESPVKYTPNRSPTSTSATPERHTDEAQKADKTDPEHNKSAVPSESLYQDGRYAHLWKNYRPLAQIEAEAASDHDKLMDVLEGFKERKAAIGRAALENCAIQQEEWVNCMKNGSWEDQLQMCRNQVRRFERCYTLQSRFLRALGYGSVAGRPSQVDEDIQMHADTLYDRMITHEAAVEQAKKDGTPIPIFDPALPKASATKVMPTQELEKTWKEKLDKLPEEERVVEEAALRADLQAKSDVAKNVKEIWASQKEEREARKAGGQATFGDTLSAIFGRGGGTK</sequence>
<dbReference type="CDD" id="cd00364">
    <property type="entry name" value="Ribosomal_uS17"/>
    <property type="match status" value="1"/>
</dbReference>
<dbReference type="InterPro" id="IPR019979">
    <property type="entry name" value="Ribosomal_uS17_CS"/>
</dbReference>
<evidence type="ECO:0000313" key="8">
    <source>
        <dbReference type="Proteomes" id="UP000054544"/>
    </source>
</evidence>
<proteinExistence type="inferred from homology"/>
<keyword evidence="8" id="KW-1185">Reference proteome</keyword>
<feature type="compositionally biased region" description="Basic and acidic residues" evidence="5">
    <location>
        <begin position="197"/>
        <end position="216"/>
    </location>
</feature>
<evidence type="ECO:0000256" key="3">
    <source>
        <dbReference type="ARBA" id="ARBA00023274"/>
    </source>
</evidence>
<dbReference type="GO" id="GO:0022627">
    <property type="term" value="C:cytosolic small ribosomal subunit"/>
    <property type="evidence" value="ECO:0007669"/>
    <property type="project" value="UniProtKB-ARBA"/>
</dbReference>
<dbReference type="EMBL" id="KE384730">
    <property type="protein sequence ID" value="KJK79722.1"/>
    <property type="molecule type" value="Genomic_DNA"/>
</dbReference>
<keyword evidence="3 4" id="KW-0687">Ribonucleoprotein</keyword>
<dbReference type="OrthoDB" id="2103031at2759"/>
<dbReference type="Pfam" id="PF00366">
    <property type="entry name" value="Ribosomal_S17"/>
    <property type="match status" value="1"/>
</dbReference>
<feature type="compositionally biased region" description="Polar residues" evidence="5">
    <location>
        <begin position="186"/>
        <end position="196"/>
    </location>
</feature>
<gene>
    <name evidence="7" type="ORF">H634G_05314</name>
</gene>
<comment type="similarity">
    <text evidence="1 4">Belongs to the universal ribosomal protein uS17 family.</text>
</comment>
<evidence type="ECO:0000256" key="4">
    <source>
        <dbReference type="RuleBase" id="RU003872"/>
    </source>
</evidence>
<dbReference type="Gene3D" id="2.40.50.1000">
    <property type="match status" value="1"/>
</dbReference>
<dbReference type="InterPro" id="IPR012340">
    <property type="entry name" value="NA-bd_OB-fold"/>
</dbReference>
<evidence type="ECO:0000256" key="2">
    <source>
        <dbReference type="ARBA" id="ARBA00022980"/>
    </source>
</evidence>
<feature type="domain" description="Small ribosomal subunit protein uS17 N-terminal" evidence="6">
    <location>
        <begin position="14"/>
        <end position="82"/>
    </location>
</feature>
<protein>
    <recommendedName>
        <fullName evidence="6">Small ribosomal subunit protein uS17 N-terminal domain-containing protein</fullName>
    </recommendedName>
</protein>
<accession>A0A0D9P0A7</accession>
<feature type="region of interest" description="Disordered" evidence="5">
    <location>
        <begin position="177"/>
        <end position="222"/>
    </location>
</feature>
<name>A0A0D9P0A7_METAN</name>
<dbReference type="Pfam" id="PF16205">
    <property type="entry name" value="Ribosomal_S17_N"/>
    <property type="match status" value="1"/>
</dbReference>
<dbReference type="SUPFAM" id="SSF50249">
    <property type="entry name" value="Nucleic acid-binding proteins"/>
    <property type="match status" value="1"/>
</dbReference>
<keyword evidence="2 4" id="KW-0689">Ribosomal protein</keyword>
<dbReference type="PRINTS" id="PR00973">
    <property type="entry name" value="RIBOSOMALS17"/>
</dbReference>
<dbReference type="Proteomes" id="UP000054544">
    <property type="component" value="Unassembled WGS sequence"/>
</dbReference>
<dbReference type="PROSITE" id="PS00056">
    <property type="entry name" value="RIBOSOMAL_S17"/>
    <property type="match status" value="1"/>
</dbReference>